<dbReference type="GO" id="GO:0016020">
    <property type="term" value="C:membrane"/>
    <property type="evidence" value="ECO:0007669"/>
    <property type="project" value="UniProtKB-SubCell"/>
</dbReference>
<dbReference type="Gene3D" id="3.30.40.10">
    <property type="entry name" value="Zinc/RING finger domain, C3HC4 (zinc finger)"/>
    <property type="match status" value="1"/>
</dbReference>
<protein>
    <recommendedName>
        <fullName evidence="11">RING-type domain-containing protein</fullName>
    </recommendedName>
</protein>
<keyword evidence="13" id="KW-1185">Reference proteome</keyword>
<feature type="compositionally biased region" description="Polar residues" evidence="9">
    <location>
        <begin position="411"/>
        <end position="424"/>
    </location>
</feature>
<evidence type="ECO:0000256" key="2">
    <source>
        <dbReference type="ARBA" id="ARBA00022692"/>
    </source>
</evidence>
<dbReference type="EMBL" id="QJNU01001591">
    <property type="protein sequence ID" value="RYO74175.1"/>
    <property type="molecule type" value="Genomic_DNA"/>
</dbReference>
<comment type="subcellular location">
    <subcellularLocation>
        <location evidence="1">Membrane</location>
    </subcellularLocation>
</comment>
<keyword evidence="2 10" id="KW-0812">Transmembrane</keyword>
<evidence type="ECO:0000313" key="13">
    <source>
        <dbReference type="Proteomes" id="UP000293360"/>
    </source>
</evidence>
<dbReference type="InterPro" id="IPR013083">
    <property type="entry name" value="Znf_RING/FYVE/PHD"/>
</dbReference>
<evidence type="ECO:0000256" key="9">
    <source>
        <dbReference type="SAM" id="MobiDB-lite"/>
    </source>
</evidence>
<evidence type="ECO:0000259" key="11">
    <source>
        <dbReference type="PROSITE" id="PS50089"/>
    </source>
</evidence>
<evidence type="ECO:0000313" key="12">
    <source>
        <dbReference type="EMBL" id="RYO74175.1"/>
    </source>
</evidence>
<feature type="region of interest" description="Disordered" evidence="9">
    <location>
        <begin position="313"/>
        <end position="341"/>
    </location>
</feature>
<accession>A0A4Q4SRR4</accession>
<dbReference type="Pfam" id="PF13639">
    <property type="entry name" value="zf-RING_2"/>
    <property type="match status" value="1"/>
</dbReference>
<dbReference type="PANTHER" id="PTHR46539">
    <property type="entry name" value="E3 UBIQUITIN-PROTEIN LIGASE ATL42"/>
    <property type="match status" value="1"/>
</dbReference>
<feature type="domain" description="RING-type" evidence="11">
    <location>
        <begin position="261"/>
        <end position="303"/>
    </location>
</feature>
<keyword evidence="3" id="KW-0479">Metal-binding</keyword>
<keyword evidence="4 8" id="KW-0863">Zinc-finger</keyword>
<gene>
    <name evidence="12" type="ORF">DL764_010929</name>
</gene>
<dbReference type="STRING" id="155417.A0A4Q4SRR4"/>
<reference evidence="12 13" key="1">
    <citation type="submission" date="2018-06" db="EMBL/GenBank/DDBJ databases">
        <title>Complete Genomes of Monosporascus.</title>
        <authorList>
            <person name="Robinson A.J."/>
            <person name="Natvig D.O."/>
        </authorList>
    </citation>
    <scope>NUCLEOTIDE SEQUENCE [LARGE SCALE GENOMIC DNA]</scope>
    <source>
        <strain evidence="12 13">CBS 110550</strain>
    </source>
</reference>
<keyword evidence="7 10" id="KW-0472">Membrane</keyword>
<dbReference type="GO" id="GO:0008270">
    <property type="term" value="F:zinc ion binding"/>
    <property type="evidence" value="ECO:0007669"/>
    <property type="project" value="UniProtKB-KW"/>
</dbReference>
<feature type="compositionally biased region" description="Basic and acidic residues" evidence="9">
    <location>
        <begin position="190"/>
        <end position="212"/>
    </location>
</feature>
<dbReference type="SUPFAM" id="SSF57850">
    <property type="entry name" value="RING/U-box"/>
    <property type="match status" value="1"/>
</dbReference>
<dbReference type="OrthoDB" id="8062037at2759"/>
<dbReference type="CDD" id="cd16454">
    <property type="entry name" value="RING-H2_PA-TM-RING"/>
    <property type="match status" value="1"/>
</dbReference>
<keyword evidence="6 10" id="KW-1133">Transmembrane helix</keyword>
<dbReference type="SMART" id="SM00184">
    <property type="entry name" value="RING"/>
    <property type="match status" value="1"/>
</dbReference>
<evidence type="ECO:0000256" key="4">
    <source>
        <dbReference type="ARBA" id="ARBA00022771"/>
    </source>
</evidence>
<name>A0A4Q4SRR4_9PEZI</name>
<organism evidence="12 13">
    <name type="scientific">Monosporascus ibericus</name>
    <dbReference type="NCBI Taxonomy" id="155417"/>
    <lineage>
        <taxon>Eukaryota</taxon>
        <taxon>Fungi</taxon>
        <taxon>Dikarya</taxon>
        <taxon>Ascomycota</taxon>
        <taxon>Pezizomycotina</taxon>
        <taxon>Sordariomycetes</taxon>
        <taxon>Xylariomycetidae</taxon>
        <taxon>Xylariales</taxon>
        <taxon>Xylariales incertae sedis</taxon>
        <taxon>Monosporascus</taxon>
    </lineage>
</organism>
<feature type="region of interest" description="Disordered" evidence="9">
    <location>
        <begin position="190"/>
        <end position="231"/>
    </location>
</feature>
<evidence type="ECO:0000256" key="1">
    <source>
        <dbReference type="ARBA" id="ARBA00004370"/>
    </source>
</evidence>
<dbReference type="AlphaFoldDB" id="A0A4Q4SRR4"/>
<feature type="transmembrane region" description="Helical" evidence="10">
    <location>
        <begin position="122"/>
        <end position="143"/>
    </location>
</feature>
<dbReference type="InterPro" id="IPR001841">
    <property type="entry name" value="Znf_RING"/>
</dbReference>
<feature type="compositionally biased region" description="Basic and acidic residues" evidence="9">
    <location>
        <begin position="321"/>
        <end position="330"/>
    </location>
</feature>
<evidence type="ECO:0000256" key="10">
    <source>
        <dbReference type="SAM" id="Phobius"/>
    </source>
</evidence>
<dbReference type="PANTHER" id="PTHR46539:SF9">
    <property type="entry name" value="RING-H2 FINGER PROTEIN ATL56"/>
    <property type="match status" value="1"/>
</dbReference>
<evidence type="ECO:0000256" key="3">
    <source>
        <dbReference type="ARBA" id="ARBA00022723"/>
    </source>
</evidence>
<evidence type="ECO:0000256" key="5">
    <source>
        <dbReference type="ARBA" id="ARBA00022833"/>
    </source>
</evidence>
<evidence type="ECO:0000256" key="8">
    <source>
        <dbReference type="PROSITE-ProRule" id="PRU00175"/>
    </source>
</evidence>
<feature type="region of interest" description="Disordered" evidence="9">
    <location>
        <begin position="376"/>
        <end position="424"/>
    </location>
</feature>
<keyword evidence="5" id="KW-0862">Zinc</keyword>
<feature type="region of interest" description="Disordered" evidence="9">
    <location>
        <begin position="153"/>
        <end position="174"/>
    </location>
</feature>
<evidence type="ECO:0000256" key="6">
    <source>
        <dbReference type="ARBA" id="ARBA00022989"/>
    </source>
</evidence>
<dbReference type="Proteomes" id="UP000293360">
    <property type="component" value="Unassembled WGS sequence"/>
</dbReference>
<feature type="compositionally biased region" description="Basic and acidic residues" evidence="9">
    <location>
        <begin position="389"/>
        <end position="405"/>
    </location>
</feature>
<feature type="compositionally biased region" description="Polar residues" evidence="9">
    <location>
        <begin position="215"/>
        <end position="224"/>
    </location>
</feature>
<sequence length="424" mass="46387">MVLVDHFNYNTVNGSDTIAYMSCDTAGENDSYISPDDMLNALIGSDIEAILLYTTVGTSCSLEGSDLESRNIWTMTDAEEAYEARNDADDSKRGISATITATLASPGSGVYRPPREGGSNSAVAMSILYSITGLITLLFLIIISSGAIRAHRHPERYGPRPSLGGRPRQSRAKGLARAVLDTIPIVKFGDSRPAKLDPEHELESTSGDRQDDAQPGSTQHQPNAPSEAHPVVISRPETPAPVVSQENRSSAEGDGDEHVGCSICTEDFTVGEDVRLLPCDHKFHPQCVDPWLINVSGTCPLCRLDLRRQATTDGEAGSAPESRDGADIDGHLTAPVETDVADMNTAHRRRISRLLDWNRLRHASVDERIQALRQYRQTQQATGPGSADDQSRHTKLTDRLREKFHIRTRRQSQPSDQTPRESIT</sequence>
<evidence type="ECO:0000256" key="7">
    <source>
        <dbReference type="ARBA" id="ARBA00023136"/>
    </source>
</evidence>
<proteinExistence type="predicted"/>
<comment type="caution">
    <text evidence="12">The sequence shown here is derived from an EMBL/GenBank/DDBJ whole genome shotgun (WGS) entry which is preliminary data.</text>
</comment>
<dbReference type="PROSITE" id="PS50089">
    <property type="entry name" value="ZF_RING_2"/>
    <property type="match status" value="1"/>
</dbReference>